<dbReference type="InterPro" id="IPR020845">
    <property type="entry name" value="AMP-binding_CS"/>
</dbReference>
<protein>
    <submittedName>
        <fullName evidence="5">Long-chain acyl-CoA synthetase (Ligase)</fullName>
    </submittedName>
</protein>
<dbReference type="InterPro" id="IPR000873">
    <property type="entry name" value="AMP-dep_synth/lig_dom"/>
</dbReference>
<dbReference type="PROSITE" id="PS00455">
    <property type="entry name" value="AMP_BINDING"/>
    <property type="match status" value="1"/>
</dbReference>
<evidence type="ECO:0000259" key="3">
    <source>
        <dbReference type="Pfam" id="PF00501"/>
    </source>
</evidence>
<keyword evidence="2 5" id="KW-0436">Ligase</keyword>
<evidence type="ECO:0000313" key="5">
    <source>
        <dbReference type="EMBL" id="BAB05725.1"/>
    </source>
</evidence>
<dbReference type="KEGG" id="bha:BH2006"/>
<reference evidence="5 6" key="1">
    <citation type="journal article" date="2000" name="Nucleic Acids Res.">
        <title>Complete genome sequence of the alkaliphilic bacterium Bacillus halodurans and genomic sequence comparison with Bacillus subtilis.</title>
        <authorList>
            <person name="Takami H."/>
            <person name="Nakasone K."/>
            <person name="Takaki Y."/>
            <person name="Maeno G."/>
            <person name="Sasaki R."/>
            <person name="Masui N."/>
            <person name="Fuji F."/>
            <person name="Hirama C."/>
            <person name="Nakamura Y."/>
            <person name="Ogasawara N."/>
            <person name="Kuhara S."/>
            <person name="Horikoshi K."/>
        </authorList>
    </citation>
    <scope>NUCLEOTIDE SEQUENCE [LARGE SCALE GENOMIC DNA]</scope>
    <source>
        <strain evidence="6">ATCC BAA-125 / DSM 18197 / FERM 7344 / JCM 9153 / C-125</strain>
    </source>
</reference>
<dbReference type="FunFam" id="3.30.300.30:FF:000008">
    <property type="entry name" value="2,3-dihydroxybenzoate-AMP ligase"/>
    <property type="match status" value="1"/>
</dbReference>
<dbReference type="HOGENOM" id="CLU_000022_59_7_9"/>
<dbReference type="SUPFAM" id="SSF56801">
    <property type="entry name" value="Acetyl-CoA synthetase-like"/>
    <property type="match status" value="1"/>
</dbReference>
<dbReference type="GO" id="GO:0031956">
    <property type="term" value="F:medium-chain fatty acid-CoA ligase activity"/>
    <property type="evidence" value="ECO:0007669"/>
    <property type="project" value="TreeGrafter"/>
</dbReference>
<organism evidence="5 6">
    <name type="scientific">Halalkalibacterium halodurans (strain ATCC BAA-125 / DSM 18197 / FERM 7344 / JCM 9153 / C-125)</name>
    <name type="common">Bacillus halodurans</name>
    <dbReference type="NCBI Taxonomy" id="272558"/>
    <lineage>
        <taxon>Bacteria</taxon>
        <taxon>Bacillati</taxon>
        <taxon>Bacillota</taxon>
        <taxon>Bacilli</taxon>
        <taxon>Bacillales</taxon>
        <taxon>Bacillaceae</taxon>
        <taxon>Halalkalibacterium (ex Joshi et al. 2022)</taxon>
    </lineage>
</organism>
<sequence length="513" mass="56969">MLEKDYSVFPLLYQAVQANPKKEALYDLNERITYEQLLERVNELAAIFIEMGVVKGDRIGVCLPNWNETVIIFFAAAKLGATVVPFNPNYREYEIAYIVANAAPKLLFVCEKVEENVGLAALVADQRQLISVRFKSPFAIPFEQLKRTNKSAIDVSIVPSHERYCILYTSGTTGLPKGVMITHSSVVQSGLALARSLKCTKDDVFIVPAPLFHIFGMACNLMAAVSCQAKVILQEKFKPDHTLALIEQEKVTIHQAVPTMFILELNHPDFSTFDLSSLRAGMVGAAPCPKETVQEIRKRMGFHLCISYGMTEVGAATITPYEDEDESSLDTVGKPMEGVEITIVNEDREPLPVGDIGEIAIRGFGNMIGYYKLPEQTNEVLGDNGWFYTGDLGSLDEEGYLRFIGRKKELIIRGGYNIYPQEIEAILSEHEKVQESAVIGLPDEVLGELVCAGIKLKQGAHSSEQELLAYLSKRIAHYKVPSKIVFVEELPVTASGKVQKSQLREQIIETIKS</sequence>
<name>Q9KBC2_HALH5</name>
<dbReference type="Pfam" id="PF13193">
    <property type="entry name" value="AMP-binding_C"/>
    <property type="match status" value="1"/>
</dbReference>
<dbReference type="Gene3D" id="3.40.50.12780">
    <property type="entry name" value="N-terminal domain of ligase-like"/>
    <property type="match status" value="1"/>
</dbReference>
<keyword evidence="6" id="KW-1185">Reference proteome</keyword>
<dbReference type="PANTHER" id="PTHR43201:SF5">
    <property type="entry name" value="MEDIUM-CHAIN ACYL-COA LIGASE ACSF2, MITOCHONDRIAL"/>
    <property type="match status" value="1"/>
</dbReference>
<evidence type="ECO:0000259" key="4">
    <source>
        <dbReference type="Pfam" id="PF13193"/>
    </source>
</evidence>
<dbReference type="OrthoDB" id="9803968at2"/>
<dbReference type="GO" id="GO:0006631">
    <property type="term" value="P:fatty acid metabolic process"/>
    <property type="evidence" value="ECO:0007669"/>
    <property type="project" value="TreeGrafter"/>
</dbReference>
<dbReference type="RefSeq" id="WP_010898164.1">
    <property type="nucleotide sequence ID" value="NC_002570.2"/>
</dbReference>
<comment type="similarity">
    <text evidence="1">Belongs to the ATP-dependent AMP-binding enzyme family.</text>
</comment>
<feature type="domain" description="AMP-binding enzyme C-terminal" evidence="4">
    <location>
        <begin position="422"/>
        <end position="497"/>
    </location>
</feature>
<evidence type="ECO:0000313" key="6">
    <source>
        <dbReference type="Proteomes" id="UP000001258"/>
    </source>
</evidence>
<dbReference type="Proteomes" id="UP000001258">
    <property type="component" value="Chromosome"/>
</dbReference>
<dbReference type="Gene3D" id="3.30.300.30">
    <property type="match status" value="1"/>
</dbReference>
<dbReference type="Pfam" id="PF00501">
    <property type="entry name" value="AMP-binding"/>
    <property type="match status" value="1"/>
</dbReference>
<dbReference type="EMBL" id="BA000004">
    <property type="protein sequence ID" value="BAB05725.1"/>
    <property type="molecule type" value="Genomic_DNA"/>
</dbReference>
<proteinExistence type="inferred from homology"/>
<accession>Q9KBC2</accession>
<dbReference type="AlphaFoldDB" id="Q9KBC2"/>
<evidence type="ECO:0000256" key="2">
    <source>
        <dbReference type="ARBA" id="ARBA00022598"/>
    </source>
</evidence>
<evidence type="ECO:0000256" key="1">
    <source>
        <dbReference type="ARBA" id="ARBA00006432"/>
    </source>
</evidence>
<dbReference type="InterPro" id="IPR025110">
    <property type="entry name" value="AMP-bd_C"/>
</dbReference>
<dbReference type="InterPro" id="IPR042099">
    <property type="entry name" value="ANL_N_sf"/>
</dbReference>
<dbReference type="STRING" id="272558.gene:10727904"/>
<dbReference type="PANTHER" id="PTHR43201">
    <property type="entry name" value="ACYL-COA SYNTHETASE"/>
    <property type="match status" value="1"/>
</dbReference>
<dbReference type="PIR" id="F83900">
    <property type="entry name" value="F83900"/>
</dbReference>
<gene>
    <name evidence="5" type="ordered locus">BH2006</name>
</gene>
<dbReference type="InterPro" id="IPR045851">
    <property type="entry name" value="AMP-bd_C_sf"/>
</dbReference>
<feature type="domain" description="AMP-dependent synthetase/ligase" evidence="3">
    <location>
        <begin position="14"/>
        <end position="371"/>
    </location>
</feature>
<dbReference type="eggNOG" id="COG0318">
    <property type="taxonomic scope" value="Bacteria"/>
</dbReference>